<name>A0A3A4ZEE9_UNCKA</name>
<protein>
    <submittedName>
        <fullName evidence="3">XRE family transcriptional regulator</fullName>
    </submittedName>
</protein>
<keyword evidence="1" id="KW-0238">DNA-binding</keyword>
<evidence type="ECO:0000313" key="4">
    <source>
        <dbReference type="Proteomes" id="UP000265540"/>
    </source>
</evidence>
<dbReference type="CDD" id="cd00093">
    <property type="entry name" value="HTH_XRE"/>
    <property type="match status" value="1"/>
</dbReference>
<dbReference type="PANTHER" id="PTHR46558">
    <property type="entry name" value="TRACRIPTIONAL REGULATORY PROTEIN-RELATED-RELATED"/>
    <property type="match status" value="1"/>
</dbReference>
<dbReference type="EMBL" id="QZJF01000011">
    <property type="protein sequence ID" value="RJR27472.1"/>
    <property type="molecule type" value="Genomic_DNA"/>
</dbReference>
<dbReference type="Proteomes" id="UP000265540">
    <property type="component" value="Unassembled WGS sequence"/>
</dbReference>
<dbReference type="SMART" id="SM00530">
    <property type="entry name" value="HTH_XRE"/>
    <property type="match status" value="1"/>
</dbReference>
<dbReference type="InterPro" id="IPR001387">
    <property type="entry name" value="Cro/C1-type_HTH"/>
</dbReference>
<gene>
    <name evidence="3" type="ORF">C4561_02135</name>
</gene>
<organism evidence="3 4">
    <name type="scientific">candidate division WWE3 bacterium</name>
    <dbReference type="NCBI Taxonomy" id="2053526"/>
    <lineage>
        <taxon>Bacteria</taxon>
        <taxon>Katanobacteria</taxon>
    </lineage>
</organism>
<dbReference type="PANTHER" id="PTHR46558:SF11">
    <property type="entry name" value="HTH-TYPE TRANSCRIPTIONAL REGULATOR XRE"/>
    <property type="match status" value="1"/>
</dbReference>
<dbReference type="Gene3D" id="1.10.260.40">
    <property type="entry name" value="lambda repressor-like DNA-binding domains"/>
    <property type="match status" value="1"/>
</dbReference>
<reference evidence="3 4" key="1">
    <citation type="journal article" date="2017" name="ISME J.">
        <title>Energy and carbon metabolisms in a deep terrestrial subsurface fluid microbial community.</title>
        <authorList>
            <person name="Momper L."/>
            <person name="Jungbluth S.P."/>
            <person name="Lee M.D."/>
            <person name="Amend J.P."/>
        </authorList>
    </citation>
    <scope>NUCLEOTIDE SEQUENCE [LARGE SCALE GENOMIC DNA]</scope>
    <source>
        <strain evidence="3">SURF_46</strain>
    </source>
</reference>
<proteinExistence type="predicted"/>
<accession>A0A3A4ZEE9</accession>
<dbReference type="GO" id="GO:0003677">
    <property type="term" value="F:DNA binding"/>
    <property type="evidence" value="ECO:0007669"/>
    <property type="project" value="UniProtKB-KW"/>
</dbReference>
<comment type="caution">
    <text evidence="3">The sequence shown here is derived from an EMBL/GenBank/DDBJ whole genome shotgun (WGS) entry which is preliminary data.</text>
</comment>
<dbReference type="InterPro" id="IPR010982">
    <property type="entry name" value="Lambda_DNA-bd_dom_sf"/>
</dbReference>
<dbReference type="Pfam" id="PF01381">
    <property type="entry name" value="HTH_3"/>
    <property type="match status" value="1"/>
</dbReference>
<feature type="domain" description="HTH cro/C1-type" evidence="2">
    <location>
        <begin position="28"/>
        <end position="82"/>
    </location>
</feature>
<evidence type="ECO:0000259" key="2">
    <source>
        <dbReference type="PROSITE" id="PS50943"/>
    </source>
</evidence>
<evidence type="ECO:0000256" key="1">
    <source>
        <dbReference type="ARBA" id="ARBA00023125"/>
    </source>
</evidence>
<dbReference type="SUPFAM" id="SSF47413">
    <property type="entry name" value="lambda repressor-like DNA-binding domains"/>
    <property type="match status" value="1"/>
</dbReference>
<dbReference type="PROSITE" id="PS50943">
    <property type="entry name" value="HTH_CROC1"/>
    <property type="match status" value="1"/>
</dbReference>
<dbReference type="AlphaFoldDB" id="A0A3A4ZEE9"/>
<sequence length="110" mass="12927">MQYILQQYLIQCINFYKKKNMEDVSKKIKKIRTKLNMSQERFGNKIGLSGKTISAYETGKCMPPLRILEKMSEVYNADFIQLNSDKKLNIEAKIRLIKEATTEIEEIFIN</sequence>
<evidence type="ECO:0000313" key="3">
    <source>
        <dbReference type="EMBL" id="RJR27472.1"/>
    </source>
</evidence>